<dbReference type="GO" id="GO:0051213">
    <property type="term" value="F:dioxygenase activity"/>
    <property type="evidence" value="ECO:0007669"/>
    <property type="project" value="UniProtKB-KW"/>
</dbReference>
<accession>A0ABW8K626</accession>
<organism evidence="1 2">
    <name type="scientific">Dyella koreensis</name>
    <dbReference type="NCBI Taxonomy" id="311235"/>
    <lineage>
        <taxon>Bacteria</taxon>
        <taxon>Pseudomonadati</taxon>
        <taxon>Pseudomonadota</taxon>
        <taxon>Gammaproteobacteria</taxon>
        <taxon>Lysobacterales</taxon>
        <taxon>Rhodanobacteraceae</taxon>
        <taxon>Dyella</taxon>
    </lineage>
</organism>
<reference evidence="1 2" key="1">
    <citation type="submission" date="2020-10" db="EMBL/GenBank/DDBJ databases">
        <title>Phylogeny of dyella-like bacteria.</title>
        <authorList>
            <person name="Fu J."/>
        </authorList>
    </citation>
    <scope>NUCLEOTIDE SEQUENCE [LARGE SCALE GENOMIC DNA]</scope>
    <source>
        <strain evidence="1 2">BB4</strain>
    </source>
</reference>
<name>A0ABW8K626_9GAMM</name>
<sequence>MLAKTELEQFRTQGYVIRQVLDAGDIARYVDAVEAARRERGERGKMMNLQFLQPGKEVRAVQDIICQPAIQAIAADLLGDGIIIDGASLFYADAGVDYRQGWHRDLMQVPDDQIDARWFSADYHYNYVQANISLTPDPCLWIVPGSHRRPLNEAEQRIFGGDPRIAPVDAQPELDEGVQLVLQPGQAVFYNNYAVHRGYAGVLAERRITIHLGFHSNQYEPTCHFGVLDHREYTADYLASLAPPVREALLAHIAERARHPQVDQYHAWHQQFISKEFVIK</sequence>
<keyword evidence="1" id="KW-0560">Oxidoreductase</keyword>
<dbReference type="SUPFAM" id="SSF51197">
    <property type="entry name" value="Clavaminate synthase-like"/>
    <property type="match status" value="1"/>
</dbReference>
<dbReference type="Gene3D" id="2.60.120.620">
    <property type="entry name" value="q2cbj1_9rhob like domain"/>
    <property type="match status" value="1"/>
</dbReference>
<dbReference type="PANTHER" id="PTHR40470">
    <property type="entry name" value="PHYTANOYL-COA DIOXYGENASE FAMILY PROTEIN (AFU_ORTHOLOGUE AFUA_2G15850)"/>
    <property type="match status" value="1"/>
</dbReference>
<comment type="caution">
    <text evidence="1">The sequence shown here is derived from an EMBL/GenBank/DDBJ whole genome shotgun (WGS) entry which is preliminary data.</text>
</comment>
<dbReference type="RefSeq" id="WP_379985822.1">
    <property type="nucleotide sequence ID" value="NZ_JADIKD010000011.1"/>
</dbReference>
<keyword evidence="1" id="KW-0223">Dioxygenase</keyword>
<dbReference type="PANTHER" id="PTHR40470:SF1">
    <property type="entry name" value="PHYTANOYL-COA DIOXYGENASE FAMILY PROTEIN (AFU_ORTHOLOGUE AFUA_2G15850)"/>
    <property type="match status" value="1"/>
</dbReference>
<gene>
    <name evidence="1" type="ORF">ISS97_13875</name>
</gene>
<dbReference type="Pfam" id="PF05721">
    <property type="entry name" value="PhyH"/>
    <property type="match status" value="1"/>
</dbReference>
<protein>
    <submittedName>
        <fullName evidence="1">Phytanoyl-CoA dioxygenase family protein</fullName>
    </submittedName>
</protein>
<evidence type="ECO:0000313" key="1">
    <source>
        <dbReference type="EMBL" id="MFK2918357.1"/>
    </source>
</evidence>
<dbReference type="InterPro" id="IPR008775">
    <property type="entry name" value="Phytyl_CoA_dOase-like"/>
</dbReference>
<dbReference type="EMBL" id="JADIKD010000011">
    <property type="protein sequence ID" value="MFK2918357.1"/>
    <property type="molecule type" value="Genomic_DNA"/>
</dbReference>
<proteinExistence type="predicted"/>
<dbReference type="Proteomes" id="UP001620408">
    <property type="component" value="Unassembled WGS sequence"/>
</dbReference>
<evidence type="ECO:0000313" key="2">
    <source>
        <dbReference type="Proteomes" id="UP001620408"/>
    </source>
</evidence>
<keyword evidence="2" id="KW-1185">Reference proteome</keyword>